<comment type="caution">
    <text evidence="2">The sequence shown here is derived from an EMBL/GenBank/DDBJ whole genome shotgun (WGS) entry which is preliminary data.</text>
</comment>
<evidence type="ECO:0000313" key="3">
    <source>
        <dbReference type="Proteomes" id="UP000298493"/>
    </source>
</evidence>
<evidence type="ECO:0000256" key="1">
    <source>
        <dbReference type="SAM" id="MobiDB-lite"/>
    </source>
</evidence>
<feature type="region of interest" description="Disordered" evidence="1">
    <location>
        <begin position="1"/>
        <end position="56"/>
    </location>
</feature>
<feature type="compositionally biased region" description="Basic and acidic residues" evidence="1">
    <location>
        <begin position="9"/>
        <end position="22"/>
    </location>
</feature>
<protein>
    <submittedName>
        <fullName evidence="2">Uncharacterized protein</fullName>
    </submittedName>
</protein>
<dbReference type="AlphaFoldDB" id="A0A4Z1P560"/>
<dbReference type="Proteomes" id="UP000298493">
    <property type="component" value="Unassembled WGS sequence"/>
</dbReference>
<gene>
    <name evidence="2" type="ORF">E6O75_ATG09722</name>
</gene>
<accession>A0A4Z1P560</accession>
<proteinExistence type="predicted"/>
<name>A0A4Z1P560_9PEZI</name>
<keyword evidence="3" id="KW-1185">Reference proteome</keyword>
<evidence type="ECO:0000313" key="2">
    <source>
        <dbReference type="EMBL" id="TID16956.1"/>
    </source>
</evidence>
<dbReference type="EMBL" id="SNSC02000017">
    <property type="protein sequence ID" value="TID16956.1"/>
    <property type="molecule type" value="Genomic_DNA"/>
</dbReference>
<reference evidence="2 3" key="1">
    <citation type="submission" date="2019-04" db="EMBL/GenBank/DDBJ databases">
        <title>High contiguity whole genome sequence and gene annotation resource for two Venturia nashicola isolates.</title>
        <authorList>
            <person name="Prokchorchik M."/>
            <person name="Won K."/>
            <person name="Lee Y."/>
            <person name="Choi E.D."/>
            <person name="Segonzac C."/>
            <person name="Sohn K.H."/>
        </authorList>
    </citation>
    <scope>NUCLEOTIDE SEQUENCE [LARGE SCALE GENOMIC DNA]</scope>
    <source>
        <strain evidence="2 3">PRI2</strain>
    </source>
</reference>
<sequence>MVHQGFPRARGDDPNKMRKPFHETLSSGYRSRPPLLFSPGCAHSSPPKSTSGRRGHFTLTNWSDDWSHGLTTRVAPPVHGFSLSLKVHGLSLKVHGLGLKVHGFSFLQAQAQAQAQAGRLRAVTIPGCQCVVRNGAMPASCSSEKTGKSRPVNLARIGCWSPSPVQRTHPG</sequence>
<organism evidence="2 3">
    <name type="scientific">Venturia nashicola</name>
    <dbReference type="NCBI Taxonomy" id="86259"/>
    <lineage>
        <taxon>Eukaryota</taxon>
        <taxon>Fungi</taxon>
        <taxon>Dikarya</taxon>
        <taxon>Ascomycota</taxon>
        <taxon>Pezizomycotina</taxon>
        <taxon>Dothideomycetes</taxon>
        <taxon>Pleosporomycetidae</taxon>
        <taxon>Venturiales</taxon>
        <taxon>Venturiaceae</taxon>
        <taxon>Venturia</taxon>
    </lineage>
</organism>